<organism evidence="1 2">
    <name type="scientific">Naganishia cerealis</name>
    <dbReference type="NCBI Taxonomy" id="610337"/>
    <lineage>
        <taxon>Eukaryota</taxon>
        <taxon>Fungi</taxon>
        <taxon>Dikarya</taxon>
        <taxon>Basidiomycota</taxon>
        <taxon>Agaricomycotina</taxon>
        <taxon>Tremellomycetes</taxon>
        <taxon>Filobasidiales</taxon>
        <taxon>Filobasidiaceae</taxon>
        <taxon>Naganishia</taxon>
    </lineage>
</organism>
<name>A0ACC2VSC6_9TREE</name>
<evidence type="ECO:0000313" key="2">
    <source>
        <dbReference type="Proteomes" id="UP001241377"/>
    </source>
</evidence>
<sequence length="1110" mass="120420">MHISNNRSDRSRSTSSTSTSTLSSLVTAISTAALPHKARPGVSFDDVIDPCRQPVQQKPRPPSPQDFLHPSLGFSTLPHQVGGHYPSTTDHPSFSYPTAAAYNIHFPSPLFSVSSSIQYAAPMTSQPACSPFATGVGFNNTRLSGILSPSLTHARPSATATATSNIANDTDAARRGPPTPLPFTHPYSAGYYISTGLTPLYATTQFRAIQGDPFFGAVSHLTPTPSCSSFEAAQQGFIGAFPSTPLAHMQSRNHEQPRMTEQFQEPHANNGNETSIVQDNKDKASQATDIDQKPSESSLADLSAAHEQSTLSPQSTREQVQAPMDVQPQMVNAAPFEARPQFASIPMQQTSVSFEYPISAGFGTQREFPLISCFRASDTDAPTYTVSASAPNFAFNGHPSNRLPSVSFPSSAPVFSHPGQMYSIYFSADGQAHYMPNAMPPQAITDMNGSLTYAYPPQAFQPAQPMPHHAWARQQNAFAYHYGETDAEVDEPTPDHRHAKSVTPLTDRGGRGSMSRYDGRDEDAEGEDDDDYDDDHSLMLPPPPTKSMKRSRSYSRMSSPDTSAVSDVEWQPRRKTAKKVSSSTTITDVPRKSVDSKRPSARKPVSKKWEYVDPDGDVGDGEIRYTSNAEAKQTERAMFYLQVPRSAQLETKSSQSGEYLTTDAKKRKKSVKELGLKSLQIANRGNGNLSVGRENEQGVRRVINARGFEEHDSEDDSGEDRRVSLNSNQSGRSAGVASTASDLTSSTFGPQTPLSANDISTSATAMRKQSRRHRALVDQKEMPYRTFTRPMSVQSKNGAVKPFPAGSSVTSAQIGHGGKGKSSSKARSTARVTLHHNRSDRYDEEDEDEERPVSVESYAMSSSSTIMHSLPAPTTSSGETDTQSIAEKWTVNLPRRVLILPPTALFLGALIGISRGGSRARLRFLAENAHRQPTTIQGWYFYTKTRNYRILFGSLREGAKTGLTLGAATALYVLSEEGVRSLRNRLGITEGLSFSTGSTRGVPEQVEERSESVGTIASNTHTGLEWLDGGIAGSVLGGVISGFNRFPAPLFARTVLLGTTFGALEGCLRIAQDKIGRLKEEAELQRKEKESEEVTSQEGGKVGSRSTSGA</sequence>
<evidence type="ECO:0000313" key="1">
    <source>
        <dbReference type="EMBL" id="KAJ9102019.1"/>
    </source>
</evidence>
<gene>
    <name evidence="1" type="ORF">QFC19_004944</name>
</gene>
<accession>A0ACC2VSC6</accession>
<keyword evidence="2" id="KW-1185">Reference proteome</keyword>
<comment type="caution">
    <text evidence="1">The sequence shown here is derived from an EMBL/GenBank/DDBJ whole genome shotgun (WGS) entry which is preliminary data.</text>
</comment>
<dbReference type="Proteomes" id="UP001241377">
    <property type="component" value="Unassembled WGS sequence"/>
</dbReference>
<dbReference type="EMBL" id="JASBWR010000054">
    <property type="protein sequence ID" value="KAJ9102019.1"/>
    <property type="molecule type" value="Genomic_DNA"/>
</dbReference>
<proteinExistence type="predicted"/>
<protein>
    <submittedName>
        <fullName evidence="1">Uncharacterized protein</fullName>
    </submittedName>
</protein>
<reference evidence="1" key="1">
    <citation type="submission" date="2023-04" db="EMBL/GenBank/DDBJ databases">
        <title>Draft Genome sequencing of Naganishia species isolated from polar environments using Oxford Nanopore Technology.</title>
        <authorList>
            <person name="Leo P."/>
            <person name="Venkateswaran K."/>
        </authorList>
    </citation>
    <scope>NUCLEOTIDE SEQUENCE</scope>
    <source>
        <strain evidence="1">MNA-CCFEE 5261</strain>
    </source>
</reference>